<reference evidence="2 3" key="1">
    <citation type="submission" date="2018-12" db="EMBL/GenBank/DDBJ databases">
        <authorList>
            <person name="Yang Y."/>
        </authorList>
    </citation>
    <scope>NUCLEOTIDE SEQUENCE [LARGE SCALE GENOMIC DNA]</scope>
    <source>
        <strain evidence="2 3">L-25-5w-1</strain>
    </source>
</reference>
<evidence type="ECO:0000313" key="3">
    <source>
        <dbReference type="Proteomes" id="UP000277007"/>
    </source>
</evidence>
<name>A0A3S0R5M8_9PROT</name>
<feature type="domain" description="DUF4440" evidence="1">
    <location>
        <begin position="61"/>
        <end position="167"/>
    </location>
</feature>
<comment type="caution">
    <text evidence="2">The sequence shown here is derived from an EMBL/GenBank/DDBJ whole genome shotgun (WGS) entry which is preliminary data.</text>
</comment>
<dbReference type="AlphaFoldDB" id="A0A3S0R5M8"/>
<dbReference type="EMBL" id="RXMA01000038">
    <property type="protein sequence ID" value="RTR14608.1"/>
    <property type="molecule type" value="Genomic_DNA"/>
</dbReference>
<dbReference type="InterPro" id="IPR027843">
    <property type="entry name" value="DUF4440"/>
</dbReference>
<evidence type="ECO:0000259" key="1">
    <source>
        <dbReference type="Pfam" id="PF14534"/>
    </source>
</evidence>
<gene>
    <name evidence="2" type="ORF">EJ903_23710</name>
</gene>
<sequence>MRRAWAPSLTGKVHGTSPSLKIHRTYDLMADKLLTELAGYPAMTTALIEDTDPQAADKAAILALEDARQRAMIAADWGALADLLADDYLHIHTTGVIQTRQDLLDYVKGGLKFVAITRDHLRLRLFGDTAILTGDMVNTVLGPQGGDPIVVSSICTQVWLKRDGVWKEVSFQSTRPTPHAAPQRPSA</sequence>
<dbReference type="SUPFAM" id="SSF54427">
    <property type="entry name" value="NTF2-like"/>
    <property type="match status" value="1"/>
</dbReference>
<accession>A0A3S0R5M8</accession>
<dbReference type="InterPro" id="IPR032710">
    <property type="entry name" value="NTF2-like_dom_sf"/>
</dbReference>
<evidence type="ECO:0000313" key="2">
    <source>
        <dbReference type="EMBL" id="RTR14608.1"/>
    </source>
</evidence>
<keyword evidence="3" id="KW-1185">Reference proteome</keyword>
<organism evidence="2 3">
    <name type="scientific">Azospirillum griseum</name>
    <dbReference type="NCBI Taxonomy" id="2496639"/>
    <lineage>
        <taxon>Bacteria</taxon>
        <taxon>Pseudomonadati</taxon>
        <taxon>Pseudomonadota</taxon>
        <taxon>Alphaproteobacteria</taxon>
        <taxon>Rhodospirillales</taxon>
        <taxon>Azospirillaceae</taxon>
        <taxon>Azospirillum</taxon>
    </lineage>
</organism>
<proteinExistence type="predicted"/>
<dbReference type="Gene3D" id="3.10.450.50">
    <property type="match status" value="1"/>
</dbReference>
<dbReference type="Proteomes" id="UP000277007">
    <property type="component" value="Unassembled WGS sequence"/>
</dbReference>
<protein>
    <submittedName>
        <fullName evidence="2">Nuclear transport factor 2 family protein</fullName>
    </submittedName>
</protein>
<dbReference type="Pfam" id="PF14534">
    <property type="entry name" value="DUF4440"/>
    <property type="match status" value="1"/>
</dbReference>